<proteinExistence type="predicted"/>
<dbReference type="RefSeq" id="WP_092722426.1">
    <property type="nucleotide sequence ID" value="NZ_FNNO01000002.1"/>
</dbReference>
<comment type="caution">
    <text evidence="1">The sequence shown here is derived from an EMBL/GenBank/DDBJ whole genome shotgun (WGS) entry which is preliminary data.</text>
</comment>
<evidence type="ECO:0000313" key="2">
    <source>
        <dbReference type="Proteomes" id="UP000198711"/>
    </source>
</evidence>
<dbReference type="EMBL" id="FNNO01000002">
    <property type="protein sequence ID" value="SDW41771.1"/>
    <property type="molecule type" value="Genomic_DNA"/>
</dbReference>
<dbReference type="AlphaFoldDB" id="A0A8X8IEI0"/>
<gene>
    <name evidence="1" type="ORF">SAMN05444410_102252</name>
</gene>
<accession>A0A8X8IEI0</accession>
<reference evidence="1 2" key="1">
    <citation type="submission" date="2016-10" db="EMBL/GenBank/DDBJ databases">
        <authorList>
            <person name="Varghese N."/>
            <person name="Submissions S."/>
        </authorList>
    </citation>
    <scope>NUCLEOTIDE SEQUENCE [LARGE SCALE GENOMIC DNA]</scope>
    <source>
        <strain evidence="1 2">DSM 25353</strain>
    </source>
</reference>
<dbReference type="Proteomes" id="UP000198711">
    <property type="component" value="Unassembled WGS sequence"/>
</dbReference>
<sequence>MRISKAFFSITFFLILISNYSSGQKIEKIEVDKFTNEKKILTDNVTIYGSAMALYPNVIKCYYRSVDTSAFIIFDGLNTAAGVIGEHDQVIFLLADKSTVYITSTGLQSYEIVGSSSVYRYHHQYSISQNSLQKLSSQPITSIRFYYDSKYHDVDIKEKRSKEFQKLSQLFYNELKK</sequence>
<protein>
    <submittedName>
        <fullName evidence="1">Uncharacterized protein</fullName>
    </submittedName>
</protein>
<organism evidence="1 2">
    <name type="scientific">Hydrobacter penzbergensis</name>
    <dbReference type="NCBI Taxonomy" id="1235997"/>
    <lineage>
        <taxon>Bacteria</taxon>
        <taxon>Pseudomonadati</taxon>
        <taxon>Bacteroidota</taxon>
        <taxon>Chitinophagia</taxon>
        <taxon>Chitinophagales</taxon>
        <taxon>Chitinophagaceae</taxon>
        <taxon>Hydrobacter</taxon>
    </lineage>
</organism>
<name>A0A8X8IEI0_9BACT</name>
<evidence type="ECO:0000313" key="1">
    <source>
        <dbReference type="EMBL" id="SDW41771.1"/>
    </source>
</evidence>
<keyword evidence="2" id="KW-1185">Reference proteome</keyword>